<proteinExistence type="predicted"/>
<dbReference type="SUPFAM" id="SSF52172">
    <property type="entry name" value="CheY-like"/>
    <property type="match status" value="1"/>
</dbReference>
<dbReference type="Pfam" id="PF04397">
    <property type="entry name" value="LytTR"/>
    <property type="match status" value="1"/>
</dbReference>
<keyword evidence="7" id="KW-1185">Reference proteome</keyword>
<dbReference type="InterPro" id="IPR046947">
    <property type="entry name" value="LytR-like"/>
</dbReference>
<dbReference type="PROSITE" id="PS50110">
    <property type="entry name" value="RESPONSE_REGULATORY"/>
    <property type="match status" value="1"/>
</dbReference>
<dbReference type="RefSeq" id="WP_207299057.1">
    <property type="nucleotide sequence ID" value="NZ_CP071444.1"/>
</dbReference>
<gene>
    <name evidence="6" type="ORF">J0B03_07715</name>
</gene>
<dbReference type="InterPro" id="IPR011006">
    <property type="entry name" value="CheY-like_superfamily"/>
</dbReference>
<dbReference type="CDD" id="cd00156">
    <property type="entry name" value="REC"/>
    <property type="match status" value="1"/>
</dbReference>
<sequence>MCKKGSGNLKAVLFLEDDKDQRNYLVDIARRYDADLTIHQTELVSTAMYMAMNNEIHAFFIDVVLPDGNGIDFARKIRSFEQYQFTPIVFITGDIQRELEAFREVHCYDFITKPYHEKVVEETLQKILVDYLGMEKRDADNKFFDLEFKSQTHRINIKDIIYFERMNRKIFIKTLYEEIMYKQTSLSQILEQLPAQFMQIHQSIIVNLNYVERIDFKANELHLKNGGAPLPVGTSFRKKVGEQFSDIR</sequence>
<dbReference type="SMART" id="SM00850">
    <property type="entry name" value="LytTR"/>
    <property type="match status" value="1"/>
</dbReference>
<reference evidence="6" key="1">
    <citation type="submission" date="2021-03" db="EMBL/GenBank/DDBJ databases">
        <title>Alkalibacter marinus sp. nov., isolated from tidal flat sediment.</title>
        <authorList>
            <person name="Namirimu T."/>
            <person name="Yang J.-A."/>
            <person name="Yang S.-H."/>
            <person name="Kim Y.-J."/>
            <person name="Kwon K.K."/>
        </authorList>
    </citation>
    <scope>NUCLEOTIDE SEQUENCE</scope>
    <source>
        <strain evidence="6">ES005</strain>
    </source>
</reference>
<dbReference type="AlphaFoldDB" id="A0A974XFK8"/>
<evidence type="ECO:0000256" key="1">
    <source>
        <dbReference type="ARBA" id="ARBA00018672"/>
    </source>
</evidence>
<feature type="modified residue" description="4-aspartylphosphate" evidence="3">
    <location>
        <position position="62"/>
    </location>
</feature>
<name>A0A974XFK8_9FIRM</name>
<evidence type="ECO:0000313" key="7">
    <source>
        <dbReference type="Proteomes" id="UP000663499"/>
    </source>
</evidence>
<dbReference type="Pfam" id="PF00072">
    <property type="entry name" value="Response_reg"/>
    <property type="match status" value="1"/>
</dbReference>
<dbReference type="Gene3D" id="3.40.50.2300">
    <property type="match status" value="1"/>
</dbReference>
<evidence type="ECO:0000313" key="6">
    <source>
        <dbReference type="EMBL" id="QSX07715.1"/>
    </source>
</evidence>
<dbReference type="SMART" id="SM00448">
    <property type="entry name" value="REC"/>
    <property type="match status" value="1"/>
</dbReference>
<dbReference type="Proteomes" id="UP000663499">
    <property type="component" value="Chromosome"/>
</dbReference>
<dbReference type="GO" id="GO:0003677">
    <property type="term" value="F:DNA binding"/>
    <property type="evidence" value="ECO:0007669"/>
    <property type="project" value="InterPro"/>
</dbReference>
<dbReference type="InterPro" id="IPR001789">
    <property type="entry name" value="Sig_transdc_resp-reg_receiver"/>
</dbReference>
<dbReference type="KEGG" id="alka:J0B03_07715"/>
<dbReference type="PROSITE" id="PS50930">
    <property type="entry name" value="HTH_LYTTR"/>
    <property type="match status" value="1"/>
</dbReference>
<dbReference type="PANTHER" id="PTHR37299">
    <property type="entry name" value="TRANSCRIPTIONAL REGULATOR-RELATED"/>
    <property type="match status" value="1"/>
</dbReference>
<dbReference type="PANTHER" id="PTHR37299:SF1">
    <property type="entry name" value="STAGE 0 SPORULATION PROTEIN A HOMOLOG"/>
    <property type="match status" value="1"/>
</dbReference>
<protein>
    <recommendedName>
        <fullName evidence="1">Stage 0 sporulation protein A homolog</fullName>
    </recommendedName>
</protein>
<feature type="domain" description="HTH LytTR-type" evidence="5">
    <location>
        <begin position="144"/>
        <end position="246"/>
    </location>
</feature>
<dbReference type="EMBL" id="CP071444">
    <property type="protein sequence ID" value="QSX07715.1"/>
    <property type="molecule type" value="Genomic_DNA"/>
</dbReference>
<organism evidence="6 7">
    <name type="scientific">Alkalibacter rhizosphaerae</name>
    <dbReference type="NCBI Taxonomy" id="2815577"/>
    <lineage>
        <taxon>Bacteria</taxon>
        <taxon>Bacillati</taxon>
        <taxon>Bacillota</taxon>
        <taxon>Clostridia</taxon>
        <taxon>Eubacteriales</taxon>
        <taxon>Eubacteriaceae</taxon>
        <taxon>Alkalibacter</taxon>
    </lineage>
</organism>
<feature type="domain" description="Response regulatory" evidence="4">
    <location>
        <begin position="11"/>
        <end position="128"/>
    </location>
</feature>
<evidence type="ECO:0000259" key="4">
    <source>
        <dbReference type="PROSITE" id="PS50110"/>
    </source>
</evidence>
<dbReference type="Gene3D" id="2.40.50.1020">
    <property type="entry name" value="LytTr DNA-binding domain"/>
    <property type="match status" value="1"/>
</dbReference>
<evidence type="ECO:0000256" key="3">
    <source>
        <dbReference type="PROSITE-ProRule" id="PRU00169"/>
    </source>
</evidence>
<keyword evidence="3" id="KW-0597">Phosphoprotein</keyword>
<accession>A0A974XFK8</accession>
<comment type="function">
    <text evidence="2">May play the central regulatory role in sporulation. It may be an element of the effector pathway responsible for the activation of sporulation genes in response to nutritional stress. Spo0A may act in concert with spo0H (a sigma factor) to control the expression of some genes that are critical to the sporulation process.</text>
</comment>
<evidence type="ECO:0000256" key="2">
    <source>
        <dbReference type="ARBA" id="ARBA00024867"/>
    </source>
</evidence>
<dbReference type="GO" id="GO:0000156">
    <property type="term" value="F:phosphorelay response regulator activity"/>
    <property type="evidence" value="ECO:0007669"/>
    <property type="project" value="InterPro"/>
</dbReference>
<evidence type="ECO:0000259" key="5">
    <source>
        <dbReference type="PROSITE" id="PS50930"/>
    </source>
</evidence>
<dbReference type="InterPro" id="IPR007492">
    <property type="entry name" value="LytTR_DNA-bd_dom"/>
</dbReference>